<dbReference type="PROSITE" id="PS50088">
    <property type="entry name" value="ANK_REPEAT"/>
    <property type="match status" value="2"/>
</dbReference>
<organism evidence="4 5">
    <name type="scientific">Phytophthora ramorum</name>
    <name type="common">Sudden oak death agent</name>
    <dbReference type="NCBI Taxonomy" id="164328"/>
    <lineage>
        <taxon>Eukaryota</taxon>
        <taxon>Sar</taxon>
        <taxon>Stramenopiles</taxon>
        <taxon>Oomycota</taxon>
        <taxon>Peronosporomycetes</taxon>
        <taxon>Peronosporales</taxon>
        <taxon>Peronosporaceae</taxon>
        <taxon>Phytophthora</taxon>
    </lineage>
</organism>
<dbReference type="eggNOG" id="KOG4177">
    <property type="taxonomic scope" value="Eukaryota"/>
</dbReference>
<dbReference type="InParanoid" id="H3H145"/>
<dbReference type="InterPro" id="IPR036770">
    <property type="entry name" value="Ankyrin_rpt-contain_sf"/>
</dbReference>
<accession>H3H145</accession>
<evidence type="ECO:0000313" key="4">
    <source>
        <dbReference type="EnsemblProtists" id="Phyra83933"/>
    </source>
</evidence>
<dbReference type="PANTHER" id="PTHR24198:SF165">
    <property type="entry name" value="ANKYRIN REPEAT-CONTAINING PROTEIN-RELATED"/>
    <property type="match status" value="1"/>
</dbReference>
<dbReference type="PANTHER" id="PTHR24198">
    <property type="entry name" value="ANKYRIN REPEAT AND PROTEIN KINASE DOMAIN-CONTAINING PROTEIN"/>
    <property type="match status" value="1"/>
</dbReference>
<keyword evidence="5" id="KW-1185">Reference proteome</keyword>
<dbReference type="InterPro" id="IPR002110">
    <property type="entry name" value="Ankyrin_rpt"/>
</dbReference>
<dbReference type="HOGENOM" id="CLU_967958_0_0_1"/>
<sequence>MSGSDRIGSPASSLPELSIFPAFTPDPIRLAELVGSATYSPPVSPTAAEARELFASIGDGQTFFELLEARGLTLVPTDGDVESSDETVDVVHCVDGRRKTLLHQACRCGNVQVAKCLLFHGANASAQCRDGRTPFHDAAAISSGKTAVELLKLLFEHDPKGISIVDANGSHVLHLAAIHGNLEVIRWCAGLSAQPAGKRLTVRSPRPAISRYMTHLGVTAFSGRNMLHYAAYNGRLDVLKWLLDGENSRRGELTLSALDTNGYSVLHYAAMGASLVVSASTEFNSSHE</sequence>
<evidence type="ECO:0000256" key="3">
    <source>
        <dbReference type="PROSITE-ProRule" id="PRU00023"/>
    </source>
</evidence>
<dbReference type="VEuPathDB" id="FungiDB:KRP22_3729"/>
<proteinExistence type="predicted"/>
<protein>
    <submittedName>
        <fullName evidence="4">Uncharacterized protein</fullName>
    </submittedName>
</protein>
<dbReference type="AlphaFoldDB" id="H3H145"/>
<dbReference type="EMBL" id="DS566096">
    <property type="status" value="NOT_ANNOTATED_CDS"/>
    <property type="molecule type" value="Genomic_DNA"/>
</dbReference>
<reference evidence="5" key="1">
    <citation type="journal article" date="2006" name="Science">
        <title>Phytophthora genome sequences uncover evolutionary origins and mechanisms of pathogenesis.</title>
        <authorList>
            <person name="Tyler B.M."/>
            <person name="Tripathy S."/>
            <person name="Zhang X."/>
            <person name="Dehal P."/>
            <person name="Jiang R.H."/>
            <person name="Aerts A."/>
            <person name="Arredondo F.D."/>
            <person name="Baxter L."/>
            <person name="Bensasson D."/>
            <person name="Beynon J.L."/>
            <person name="Chapman J."/>
            <person name="Damasceno C.M."/>
            <person name="Dorrance A.E."/>
            <person name="Dou D."/>
            <person name="Dickerman A.W."/>
            <person name="Dubchak I.L."/>
            <person name="Garbelotto M."/>
            <person name="Gijzen M."/>
            <person name="Gordon S.G."/>
            <person name="Govers F."/>
            <person name="Grunwald N.J."/>
            <person name="Huang W."/>
            <person name="Ivors K.L."/>
            <person name="Jones R.W."/>
            <person name="Kamoun S."/>
            <person name="Krampis K."/>
            <person name="Lamour K.H."/>
            <person name="Lee M.K."/>
            <person name="McDonald W.H."/>
            <person name="Medina M."/>
            <person name="Meijer H.J."/>
            <person name="Nordberg E.K."/>
            <person name="Maclean D.J."/>
            <person name="Ospina-Giraldo M.D."/>
            <person name="Morris P.F."/>
            <person name="Phuntumart V."/>
            <person name="Putnam N.H."/>
            <person name="Rash S."/>
            <person name="Rose J.K."/>
            <person name="Sakihama Y."/>
            <person name="Salamov A.A."/>
            <person name="Savidor A."/>
            <person name="Scheuring C.F."/>
            <person name="Smith B.M."/>
            <person name="Sobral B.W."/>
            <person name="Terry A."/>
            <person name="Torto-Alalibo T.A."/>
            <person name="Win J."/>
            <person name="Xu Z."/>
            <person name="Zhang H."/>
            <person name="Grigoriev I.V."/>
            <person name="Rokhsar D.S."/>
            <person name="Boore J.L."/>
        </authorList>
    </citation>
    <scope>NUCLEOTIDE SEQUENCE [LARGE SCALE GENOMIC DNA]</scope>
    <source>
        <strain evidence="5">Pr102</strain>
    </source>
</reference>
<evidence type="ECO:0000256" key="1">
    <source>
        <dbReference type="ARBA" id="ARBA00022737"/>
    </source>
</evidence>
<dbReference type="VEuPathDB" id="FungiDB:KRP23_5543"/>
<dbReference type="Pfam" id="PF12796">
    <property type="entry name" value="Ank_2"/>
    <property type="match status" value="2"/>
</dbReference>
<keyword evidence="2 3" id="KW-0040">ANK repeat</keyword>
<reference evidence="4" key="2">
    <citation type="submission" date="2015-06" db="UniProtKB">
        <authorList>
            <consortium name="EnsemblProtists"/>
        </authorList>
    </citation>
    <scope>IDENTIFICATION</scope>
    <source>
        <strain evidence="4">Pr102</strain>
    </source>
</reference>
<name>H3H145_PHYRM</name>
<dbReference type="SUPFAM" id="SSF48403">
    <property type="entry name" value="Ankyrin repeat"/>
    <property type="match status" value="1"/>
</dbReference>
<evidence type="ECO:0000313" key="5">
    <source>
        <dbReference type="Proteomes" id="UP000005238"/>
    </source>
</evidence>
<dbReference type="Gene3D" id="1.25.40.20">
    <property type="entry name" value="Ankyrin repeat-containing domain"/>
    <property type="match status" value="1"/>
</dbReference>
<dbReference type="STRING" id="164328.H3H145"/>
<feature type="repeat" description="ANK" evidence="3">
    <location>
        <begin position="97"/>
        <end position="129"/>
    </location>
</feature>
<feature type="repeat" description="ANK" evidence="3">
    <location>
        <begin position="222"/>
        <end position="244"/>
    </location>
</feature>
<keyword evidence="1" id="KW-0677">Repeat</keyword>
<dbReference type="Proteomes" id="UP000005238">
    <property type="component" value="Unassembled WGS sequence"/>
</dbReference>
<dbReference type="SMART" id="SM00248">
    <property type="entry name" value="ANK"/>
    <property type="match status" value="5"/>
</dbReference>
<dbReference type="PROSITE" id="PS50297">
    <property type="entry name" value="ANK_REP_REGION"/>
    <property type="match status" value="1"/>
</dbReference>
<dbReference type="EnsemblProtists" id="Phyra83933">
    <property type="protein sequence ID" value="Phyra83933"/>
    <property type="gene ID" value="Phyra83933"/>
</dbReference>
<evidence type="ECO:0000256" key="2">
    <source>
        <dbReference type="ARBA" id="ARBA00023043"/>
    </source>
</evidence>